<feature type="region of interest" description="Disordered" evidence="1">
    <location>
        <begin position="80"/>
        <end position="112"/>
    </location>
</feature>
<feature type="compositionally biased region" description="Polar residues" evidence="1">
    <location>
        <begin position="91"/>
        <end position="110"/>
    </location>
</feature>
<evidence type="ECO:0000256" key="1">
    <source>
        <dbReference type="SAM" id="MobiDB-lite"/>
    </source>
</evidence>
<protein>
    <submittedName>
        <fullName evidence="2">Uncharacterized protein</fullName>
    </submittedName>
</protein>
<evidence type="ECO:0000313" key="3">
    <source>
        <dbReference type="Proteomes" id="UP000177625"/>
    </source>
</evidence>
<reference evidence="3" key="1">
    <citation type="submission" date="2016-03" db="EMBL/GenBank/DDBJ databases">
        <authorList>
            <person name="Guldener U."/>
        </authorList>
    </citation>
    <scope>NUCLEOTIDE SEQUENCE [LARGE SCALE GENOMIC DNA]</scope>
</reference>
<dbReference type="EMBL" id="FJVC01000492">
    <property type="protein sequence ID" value="CZT51485.1"/>
    <property type="molecule type" value="Genomic_DNA"/>
</dbReference>
<feature type="compositionally biased region" description="Low complexity" evidence="1">
    <location>
        <begin position="80"/>
        <end position="90"/>
    </location>
</feature>
<keyword evidence="3" id="KW-1185">Reference proteome</keyword>
<gene>
    <name evidence="2" type="ORF">RSE6_12634</name>
</gene>
<dbReference type="AlphaFoldDB" id="A0A1E1MRT0"/>
<name>A0A1E1MRT0_RHYSE</name>
<proteinExistence type="predicted"/>
<evidence type="ECO:0000313" key="2">
    <source>
        <dbReference type="EMBL" id="CZT51485.1"/>
    </source>
</evidence>
<organism evidence="2 3">
    <name type="scientific">Rhynchosporium secalis</name>
    <name type="common">Barley scald fungus</name>
    <dbReference type="NCBI Taxonomy" id="38038"/>
    <lineage>
        <taxon>Eukaryota</taxon>
        <taxon>Fungi</taxon>
        <taxon>Dikarya</taxon>
        <taxon>Ascomycota</taxon>
        <taxon>Pezizomycotina</taxon>
        <taxon>Leotiomycetes</taxon>
        <taxon>Helotiales</taxon>
        <taxon>Ploettnerulaceae</taxon>
        <taxon>Rhynchosporium</taxon>
    </lineage>
</organism>
<accession>A0A1E1MRT0</accession>
<dbReference type="Proteomes" id="UP000177625">
    <property type="component" value="Unassembled WGS sequence"/>
</dbReference>
<sequence length="146" mass="15846">MILDSHQHQDSGSRLQTSIQTINTPTTNYLTSLSTTFTHNQPKHTRQTNQTNLHNLKMSAISTALFLTSPTTDAVFQKMTPAATPSASPAHSQRSSVSSDRDAATSSHNGALTKIGRKIAKAAKEHHKSVNSAFTAYYGLPVVDRK</sequence>